<dbReference type="InterPro" id="IPR038665">
    <property type="entry name" value="Voltage-dep_anion_channel_sf"/>
</dbReference>
<dbReference type="Gene3D" id="1.50.10.150">
    <property type="entry name" value="Voltage-dependent anion channel"/>
    <property type="match status" value="1"/>
</dbReference>
<sequence length="323" mass="32817">MSRPLAPRPRFGDQTPPAIFPPVLGALALGLAWRQSADILAAPPAVGELILGAVTLLYLFCVASYALKVVRRPGVLPEDLRVLPGRAGLSAMVLSAYLVSAALVPLAPGAALGVLGAALALHAGLVALVLAALIRGPAEQRRVTPVWHLQFVGFILAALPAQALGFAPLASVLLHVTGAAALAIWGASLVQFLREDVPAPLRPLLAIHLAPACLLGSVALALDNPGLGWAATLFAGLLGAGLLIRLPWLIKAGFSPLWGAFTFPLAALANLLLGLAPGQGTAIGIAGGIVLVAATLAIPPILVAILRAWARGGLGARTNAARV</sequence>
<keyword evidence="4 5" id="KW-0472">Membrane</keyword>
<gene>
    <name evidence="6" type="ORF">GH815_04340</name>
</gene>
<name>A0A844BFR6_9RHOB</name>
<dbReference type="EMBL" id="WJPO01000004">
    <property type="protein sequence ID" value="MRH20215.1"/>
    <property type="molecule type" value="Genomic_DNA"/>
</dbReference>
<dbReference type="InterPro" id="IPR052951">
    <property type="entry name" value="Tellurite_res_ion_channel"/>
</dbReference>
<dbReference type="InterPro" id="IPR004695">
    <property type="entry name" value="SLAC1/Mae1/Ssu1/TehA"/>
</dbReference>
<evidence type="ECO:0000313" key="7">
    <source>
        <dbReference type="Proteomes" id="UP000466730"/>
    </source>
</evidence>
<dbReference type="OrthoDB" id="7835091at2"/>
<feature type="transmembrane region" description="Helical" evidence="5">
    <location>
        <begin position="204"/>
        <end position="222"/>
    </location>
</feature>
<feature type="transmembrane region" description="Helical" evidence="5">
    <location>
        <begin position="282"/>
        <end position="306"/>
    </location>
</feature>
<feature type="transmembrane region" description="Helical" evidence="5">
    <location>
        <begin position="257"/>
        <end position="276"/>
    </location>
</feature>
<dbReference type="GO" id="GO:0005886">
    <property type="term" value="C:plasma membrane"/>
    <property type="evidence" value="ECO:0007669"/>
    <property type="project" value="TreeGrafter"/>
</dbReference>
<evidence type="ECO:0000313" key="6">
    <source>
        <dbReference type="EMBL" id="MRH20215.1"/>
    </source>
</evidence>
<evidence type="ECO:0000256" key="1">
    <source>
        <dbReference type="ARBA" id="ARBA00004141"/>
    </source>
</evidence>
<dbReference type="PANTHER" id="PTHR37955">
    <property type="entry name" value="TELLURITE RESISTANCE PROTEIN TEHA"/>
    <property type="match status" value="1"/>
</dbReference>
<feature type="transmembrane region" description="Helical" evidence="5">
    <location>
        <begin position="146"/>
        <end position="166"/>
    </location>
</feature>
<comment type="caution">
    <text evidence="6">The sequence shown here is derived from an EMBL/GenBank/DDBJ whole genome shotgun (WGS) entry which is preliminary data.</text>
</comment>
<evidence type="ECO:0000256" key="4">
    <source>
        <dbReference type="ARBA" id="ARBA00023136"/>
    </source>
</evidence>
<evidence type="ECO:0000256" key="5">
    <source>
        <dbReference type="SAM" id="Phobius"/>
    </source>
</evidence>
<feature type="transmembrane region" description="Helical" evidence="5">
    <location>
        <begin position="172"/>
        <end position="192"/>
    </location>
</feature>
<protein>
    <submittedName>
        <fullName evidence="6">Tellurium resistance protein</fullName>
    </submittedName>
</protein>
<keyword evidence="3 5" id="KW-1133">Transmembrane helix</keyword>
<dbReference type="PANTHER" id="PTHR37955:SF1">
    <property type="entry name" value="DEP DOMAIN-CONTAINING PROTEIN"/>
    <property type="match status" value="1"/>
</dbReference>
<dbReference type="Proteomes" id="UP000466730">
    <property type="component" value="Unassembled WGS sequence"/>
</dbReference>
<keyword evidence="2 5" id="KW-0812">Transmembrane</keyword>
<dbReference type="CDD" id="cd09322">
    <property type="entry name" value="TDT_TehA_like"/>
    <property type="match status" value="1"/>
</dbReference>
<comment type="subcellular location">
    <subcellularLocation>
        <location evidence="1">Membrane</location>
        <topology evidence="1">Multi-pass membrane protein</topology>
    </subcellularLocation>
</comment>
<dbReference type="Pfam" id="PF03595">
    <property type="entry name" value="SLAC1"/>
    <property type="match status" value="1"/>
</dbReference>
<reference evidence="6 7" key="1">
    <citation type="submission" date="2019-11" db="EMBL/GenBank/DDBJ databases">
        <title>Draft Whole-Genome sequence of the marine photosynthetic bacterium Rhodovulum strictum DSM 11289.</title>
        <authorList>
            <person name="Kyndt J.A."/>
            <person name="Meyer T.E."/>
        </authorList>
    </citation>
    <scope>NUCLEOTIDE SEQUENCE [LARGE SCALE GENOMIC DNA]</scope>
    <source>
        <strain evidence="6 7">DSM 11289</strain>
    </source>
</reference>
<feature type="transmembrane region" description="Helical" evidence="5">
    <location>
        <begin position="228"/>
        <end position="250"/>
    </location>
</feature>
<organism evidence="6 7">
    <name type="scientific">Rhodovulum strictum</name>
    <dbReference type="NCBI Taxonomy" id="58314"/>
    <lineage>
        <taxon>Bacteria</taxon>
        <taxon>Pseudomonadati</taxon>
        <taxon>Pseudomonadota</taxon>
        <taxon>Alphaproteobacteria</taxon>
        <taxon>Rhodobacterales</taxon>
        <taxon>Paracoccaceae</taxon>
        <taxon>Rhodovulum</taxon>
    </lineage>
</organism>
<feature type="transmembrane region" description="Helical" evidence="5">
    <location>
        <begin position="50"/>
        <end position="67"/>
    </location>
</feature>
<feature type="transmembrane region" description="Helical" evidence="5">
    <location>
        <begin position="110"/>
        <end position="134"/>
    </location>
</feature>
<keyword evidence="7" id="KW-1185">Reference proteome</keyword>
<proteinExistence type="predicted"/>
<feature type="transmembrane region" description="Helical" evidence="5">
    <location>
        <begin position="87"/>
        <end position="104"/>
    </location>
</feature>
<evidence type="ECO:0000256" key="3">
    <source>
        <dbReference type="ARBA" id="ARBA00022989"/>
    </source>
</evidence>
<accession>A0A844BFR6</accession>
<evidence type="ECO:0000256" key="2">
    <source>
        <dbReference type="ARBA" id="ARBA00022692"/>
    </source>
</evidence>
<dbReference type="AlphaFoldDB" id="A0A844BFR6"/>
<dbReference type="GO" id="GO:0046583">
    <property type="term" value="F:monoatomic cation efflux transmembrane transporter activity"/>
    <property type="evidence" value="ECO:0007669"/>
    <property type="project" value="TreeGrafter"/>
</dbReference>
<dbReference type="RefSeq" id="WP_153747527.1">
    <property type="nucleotide sequence ID" value="NZ_BAAADI010000032.1"/>
</dbReference>